<evidence type="ECO:0000256" key="1">
    <source>
        <dbReference type="ARBA" id="ARBA00004196"/>
    </source>
</evidence>
<accession>A0A7X9RRT6</accession>
<dbReference type="Pfam" id="PF25944">
    <property type="entry name" value="Beta-barrel_RND"/>
    <property type="match status" value="1"/>
</dbReference>
<name>A0A7X9RRT6_9BACT</name>
<dbReference type="AlphaFoldDB" id="A0A7X9RRT6"/>
<keyword evidence="3" id="KW-0175">Coiled coil</keyword>
<comment type="similarity">
    <text evidence="2">Belongs to the membrane fusion protein (MFP) (TC 8.A.1) family.</text>
</comment>
<dbReference type="Proteomes" id="UP000576082">
    <property type="component" value="Unassembled WGS sequence"/>
</dbReference>
<feature type="domain" description="Multidrug resistance protein MdtA-like barrel-sandwich hybrid" evidence="4">
    <location>
        <begin position="60"/>
        <end position="178"/>
    </location>
</feature>
<evidence type="ECO:0000259" key="6">
    <source>
        <dbReference type="Pfam" id="PF25967"/>
    </source>
</evidence>
<keyword evidence="8" id="KW-1185">Reference proteome</keyword>
<dbReference type="PROSITE" id="PS51257">
    <property type="entry name" value="PROKAR_LIPOPROTEIN"/>
    <property type="match status" value="1"/>
</dbReference>
<evidence type="ECO:0000259" key="4">
    <source>
        <dbReference type="Pfam" id="PF25917"/>
    </source>
</evidence>
<comment type="subcellular location">
    <subcellularLocation>
        <location evidence="1">Cell envelope</location>
    </subcellularLocation>
</comment>
<evidence type="ECO:0000256" key="2">
    <source>
        <dbReference type="ARBA" id="ARBA00009477"/>
    </source>
</evidence>
<dbReference type="GO" id="GO:0022857">
    <property type="term" value="F:transmembrane transporter activity"/>
    <property type="evidence" value="ECO:0007669"/>
    <property type="project" value="InterPro"/>
</dbReference>
<proteinExistence type="inferred from homology"/>
<evidence type="ECO:0000313" key="7">
    <source>
        <dbReference type="EMBL" id="NME66495.1"/>
    </source>
</evidence>
<evidence type="ECO:0000259" key="5">
    <source>
        <dbReference type="Pfam" id="PF25944"/>
    </source>
</evidence>
<dbReference type="Pfam" id="PF25967">
    <property type="entry name" value="RND-MFP_C"/>
    <property type="match status" value="1"/>
</dbReference>
<evidence type="ECO:0000313" key="8">
    <source>
        <dbReference type="Proteomes" id="UP000576082"/>
    </source>
</evidence>
<dbReference type="PANTHER" id="PTHR30158">
    <property type="entry name" value="ACRA/E-RELATED COMPONENT OF DRUG EFFLUX TRANSPORTER"/>
    <property type="match status" value="1"/>
</dbReference>
<feature type="domain" description="Multidrug resistance protein MdtA-like beta-barrel" evidence="5">
    <location>
        <begin position="194"/>
        <end position="275"/>
    </location>
</feature>
<dbReference type="InterPro" id="IPR058625">
    <property type="entry name" value="MdtA-like_BSH"/>
</dbReference>
<dbReference type="InterPro" id="IPR058627">
    <property type="entry name" value="MdtA-like_C"/>
</dbReference>
<dbReference type="Gene3D" id="1.10.287.470">
    <property type="entry name" value="Helix hairpin bin"/>
    <property type="match status" value="1"/>
</dbReference>
<dbReference type="Gene3D" id="2.40.420.20">
    <property type="match status" value="1"/>
</dbReference>
<dbReference type="InterPro" id="IPR006143">
    <property type="entry name" value="RND_pump_MFP"/>
</dbReference>
<dbReference type="SUPFAM" id="SSF111369">
    <property type="entry name" value="HlyD-like secretion proteins"/>
    <property type="match status" value="1"/>
</dbReference>
<evidence type="ECO:0000256" key="3">
    <source>
        <dbReference type="SAM" id="Coils"/>
    </source>
</evidence>
<feature type="coiled-coil region" evidence="3">
    <location>
        <begin position="122"/>
        <end position="149"/>
    </location>
</feature>
<dbReference type="InterPro" id="IPR058626">
    <property type="entry name" value="MdtA-like_b-barrel"/>
</dbReference>
<dbReference type="NCBIfam" id="TIGR01730">
    <property type="entry name" value="RND_mfp"/>
    <property type="match status" value="1"/>
</dbReference>
<dbReference type="Gene3D" id="2.40.50.100">
    <property type="match status" value="1"/>
</dbReference>
<dbReference type="EMBL" id="JABANE010000002">
    <property type="protein sequence ID" value="NME66495.1"/>
    <property type="molecule type" value="Genomic_DNA"/>
</dbReference>
<feature type="domain" description="Multidrug resistance protein MdtA-like C-terminal permuted SH3" evidence="6">
    <location>
        <begin position="282"/>
        <end position="341"/>
    </location>
</feature>
<sequence length="369" mass="40646">MSSNKSLILLLSLLVLSCNKDEQTTNNKPIHPYKVVEAEVRDVSYEKSYPASVKGEVSSEVRAKISGYIDAVYVDEGQKVRKGQKLFHIETASLSEQVETAKAQVAVAEVEVDRLRPLVEKKVISEIQLKTAEARLAEMKSNLNTIYANISYATITSPVNGVVGSINFRQGTLVGPNTASLTEVSDIQNVFAYFSMNERDFLSFTKDVKGKDMEEKIKNLPAVQLQLADGSMYANEGHIVTISGSINQETGSVSFRAKFPNQEGVLRDGSSARVIVSNMVNNALVIPYQSTFEQQGQTIVYRVSDTDSLYTKKVTSRIKTDKLLVIDEGIKKGDKILAEGVNVVRSGQKIVSKPTTVDEVLETYQATFK</sequence>
<comment type="caution">
    <text evidence="7">The sequence shown here is derived from an EMBL/GenBank/DDBJ whole genome shotgun (WGS) entry which is preliminary data.</text>
</comment>
<gene>
    <name evidence="7" type="ORF">HHU12_00835</name>
</gene>
<dbReference type="RefSeq" id="WP_169654247.1">
    <property type="nucleotide sequence ID" value="NZ_JABANE010000002.1"/>
</dbReference>
<dbReference type="PANTHER" id="PTHR30158:SF23">
    <property type="entry name" value="MULTIDRUG RESISTANCE PROTEIN MEXA"/>
    <property type="match status" value="1"/>
</dbReference>
<dbReference type="GO" id="GO:0046677">
    <property type="term" value="P:response to antibiotic"/>
    <property type="evidence" value="ECO:0007669"/>
    <property type="project" value="TreeGrafter"/>
</dbReference>
<dbReference type="GO" id="GO:0030313">
    <property type="term" value="C:cell envelope"/>
    <property type="evidence" value="ECO:0007669"/>
    <property type="project" value="UniProtKB-SubCell"/>
</dbReference>
<dbReference type="GO" id="GO:0005886">
    <property type="term" value="C:plasma membrane"/>
    <property type="evidence" value="ECO:0007669"/>
    <property type="project" value="TreeGrafter"/>
</dbReference>
<reference evidence="7 8" key="1">
    <citation type="submission" date="2020-04" db="EMBL/GenBank/DDBJ databases">
        <title>Flammeovirga sp. SR4, a novel species isolated from seawater.</title>
        <authorList>
            <person name="Wang X."/>
        </authorList>
    </citation>
    <scope>NUCLEOTIDE SEQUENCE [LARGE SCALE GENOMIC DNA]</scope>
    <source>
        <strain evidence="7 8">ATCC 23126</strain>
    </source>
</reference>
<dbReference type="Pfam" id="PF25917">
    <property type="entry name" value="BSH_RND"/>
    <property type="match status" value="1"/>
</dbReference>
<dbReference type="Gene3D" id="2.40.30.170">
    <property type="match status" value="1"/>
</dbReference>
<protein>
    <submittedName>
        <fullName evidence="7">Efflux RND transporter periplasmic adaptor subunit</fullName>
    </submittedName>
</protein>
<organism evidence="7 8">
    <name type="scientific">Flammeovirga aprica JL-4</name>
    <dbReference type="NCBI Taxonomy" id="694437"/>
    <lineage>
        <taxon>Bacteria</taxon>
        <taxon>Pseudomonadati</taxon>
        <taxon>Bacteroidota</taxon>
        <taxon>Cytophagia</taxon>
        <taxon>Cytophagales</taxon>
        <taxon>Flammeovirgaceae</taxon>
        <taxon>Flammeovirga</taxon>
    </lineage>
</organism>